<evidence type="ECO:0000313" key="1">
    <source>
        <dbReference type="EMBL" id="MBB6545141.1"/>
    </source>
</evidence>
<reference evidence="1 2" key="1">
    <citation type="submission" date="2020-08" db="EMBL/GenBank/DDBJ databases">
        <title>Genomic Encyclopedia of Type Strains, Phase IV (KMG-IV): sequencing the most valuable type-strain genomes for metagenomic binning, comparative biology and taxonomic classification.</title>
        <authorList>
            <person name="Goeker M."/>
        </authorList>
    </citation>
    <scope>NUCLEOTIDE SEQUENCE [LARGE SCALE GENOMIC DNA]</scope>
    <source>
        <strain evidence="1 2">DSM 26287</strain>
    </source>
</reference>
<evidence type="ECO:0000313" key="2">
    <source>
        <dbReference type="Proteomes" id="UP000537141"/>
    </source>
</evidence>
<dbReference type="Proteomes" id="UP000537141">
    <property type="component" value="Unassembled WGS sequence"/>
</dbReference>
<name>A0A7X0NKM5_9GAMM</name>
<dbReference type="AlphaFoldDB" id="A0A7X0NKM5"/>
<accession>A0A7X0NKM5</accession>
<dbReference type="RefSeq" id="WP_184426857.1">
    <property type="nucleotide sequence ID" value="NZ_BAABLB010000011.1"/>
</dbReference>
<keyword evidence="2" id="KW-1185">Reference proteome</keyword>
<protein>
    <submittedName>
        <fullName evidence="1">Uncharacterized protein</fullName>
    </submittedName>
</protein>
<gene>
    <name evidence="1" type="ORF">HNQ55_003684</name>
</gene>
<dbReference type="EMBL" id="JACHHU010000050">
    <property type="protein sequence ID" value="MBB6545141.1"/>
    <property type="molecule type" value="Genomic_DNA"/>
</dbReference>
<dbReference type="PROSITE" id="PS51257">
    <property type="entry name" value="PROKAR_LIPOPROTEIN"/>
    <property type="match status" value="1"/>
</dbReference>
<comment type="caution">
    <text evidence="1">The sequence shown here is derived from an EMBL/GenBank/DDBJ whole genome shotgun (WGS) entry which is preliminary data.</text>
</comment>
<proteinExistence type="predicted"/>
<organism evidence="1 2">
    <name type="scientific">Thalassotalea piscium</name>
    <dbReference type="NCBI Taxonomy" id="1230533"/>
    <lineage>
        <taxon>Bacteria</taxon>
        <taxon>Pseudomonadati</taxon>
        <taxon>Pseudomonadota</taxon>
        <taxon>Gammaproteobacteria</taxon>
        <taxon>Alteromonadales</taxon>
        <taxon>Colwelliaceae</taxon>
        <taxon>Thalassotalea</taxon>
    </lineage>
</organism>
<sequence length="216" mass="24386">MFQIIKHSLLITLTCSLFSCSNLKDIEKPAPFIEYQQPYVLSEAYQVESVGVTQLSIHQESDVATLEEGNEYVFWSSTPNSIFSANEVVDDADIEVNSNIVKISDESDVSTKSDVQAIKPRTCKKIFCDIDKQEECGAISWCGDDWCDKDKRLKKTYDCTEESCTPKYVSLPFLDSRDCSTKGMELHPNCLGKGDQICVNHGELFYCNNLARECKE</sequence>